<evidence type="ECO:0000313" key="2">
    <source>
        <dbReference type="EMBL" id="KAA9010153.1"/>
    </source>
</evidence>
<evidence type="ECO:0000313" key="3">
    <source>
        <dbReference type="Proteomes" id="UP000326554"/>
    </source>
</evidence>
<dbReference type="EMBL" id="VYQE01000001">
    <property type="protein sequence ID" value="KAA9010153.1"/>
    <property type="molecule type" value="Genomic_DNA"/>
</dbReference>
<comment type="caution">
    <text evidence="2">The sequence shown here is derived from an EMBL/GenBank/DDBJ whole genome shotgun (WGS) entry which is preliminary data.</text>
</comment>
<keyword evidence="3" id="KW-1185">Reference proteome</keyword>
<reference evidence="2 3" key="1">
    <citation type="submission" date="2019-09" db="EMBL/GenBank/DDBJ databases">
        <authorList>
            <person name="Park J.-S."/>
            <person name="Choi H.-J."/>
        </authorList>
    </citation>
    <scope>NUCLEOTIDE SEQUENCE [LARGE SCALE GENOMIC DNA]</scope>
    <source>
        <strain evidence="2 3">176SS1-4</strain>
    </source>
</reference>
<gene>
    <name evidence="2" type="ORF">F3S47_02565</name>
</gene>
<dbReference type="AlphaFoldDB" id="A0A5J5GQX0"/>
<proteinExistence type="predicted"/>
<dbReference type="Proteomes" id="UP000326554">
    <property type="component" value="Unassembled WGS sequence"/>
</dbReference>
<protein>
    <submittedName>
        <fullName evidence="2">Uncharacterized protein</fullName>
    </submittedName>
</protein>
<sequence length="356" mass="39309">MRALGGIRFMIVGRFTFWVSTGLGLVLGSLALGQQEQLEREDSPSLLSYMCIFDENPSAFVFQPEPDGSLVLLASPGSSVTNQSGTVTAVLDGAVFQFLDERALRLEDGALVQGECVDVSTELSVAMALEPQELDEVVERRISSLEQRVIEREQQIVLADERLARADEELAEVERRLASAVMAREALSAELSSLRAATSGDRNTRAQLEDRLAEALLARSEVEEELHSLRARLSDTMARAQEAESLATERLEDAERRERLLAQANRALTEEEALSAESQRQVALLNEQLSQLRDQVGSLQSLLNMAEEEDRAADVQFEALGQQLNSALARAALAERRQREAEEEARQLRESQDAGD</sequence>
<accession>A0A5J5GQX0</accession>
<feature type="region of interest" description="Disordered" evidence="1">
    <location>
        <begin position="335"/>
        <end position="356"/>
    </location>
</feature>
<name>A0A5J5GQX0_9RHOB</name>
<evidence type="ECO:0000256" key="1">
    <source>
        <dbReference type="SAM" id="MobiDB-lite"/>
    </source>
</evidence>
<organism evidence="2 3">
    <name type="scientific">Histidinibacterium aquaticum</name>
    <dbReference type="NCBI Taxonomy" id="2613962"/>
    <lineage>
        <taxon>Bacteria</taxon>
        <taxon>Pseudomonadati</taxon>
        <taxon>Pseudomonadota</taxon>
        <taxon>Alphaproteobacteria</taxon>
        <taxon>Rhodobacterales</taxon>
        <taxon>Paracoccaceae</taxon>
        <taxon>Histidinibacterium</taxon>
    </lineage>
</organism>
<dbReference type="RefSeq" id="WP_150443636.1">
    <property type="nucleotide sequence ID" value="NZ_VYQE01000001.1"/>
</dbReference>